<keyword evidence="2" id="KW-1185">Reference proteome</keyword>
<dbReference type="AlphaFoldDB" id="A0A927EBR0"/>
<dbReference type="RefSeq" id="WP_038361101.1">
    <property type="nucleotide sequence ID" value="NZ_JACXWY010000014.1"/>
</dbReference>
<accession>A0A927EBR0</accession>
<proteinExistence type="predicted"/>
<dbReference type="Proteomes" id="UP000619295">
    <property type="component" value="Unassembled WGS sequence"/>
</dbReference>
<organism evidence="1 2">
    <name type="scientific">Bosea spartocytisi</name>
    <dbReference type="NCBI Taxonomy" id="2773451"/>
    <lineage>
        <taxon>Bacteria</taxon>
        <taxon>Pseudomonadati</taxon>
        <taxon>Pseudomonadota</taxon>
        <taxon>Alphaproteobacteria</taxon>
        <taxon>Hyphomicrobiales</taxon>
        <taxon>Boseaceae</taxon>
        <taxon>Bosea</taxon>
    </lineage>
</organism>
<comment type="caution">
    <text evidence="1">The sequence shown here is derived from an EMBL/GenBank/DDBJ whole genome shotgun (WGS) entry which is preliminary data.</text>
</comment>
<gene>
    <name evidence="1" type="ORF">IED13_19915</name>
</gene>
<evidence type="ECO:0000313" key="1">
    <source>
        <dbReference type="EMBL" id="MBD3847973.1"/>
    </source>
</evidence>
<reference evidence="1" key="1">
    <citation type="submission" date="2020-09" db="EMBL/GenBank/DDBJ databases">
        <title>Bosea spartocytisi sp. nov. a root nodule endophyte of Spartocytisus supranubius in the high mountain ecosystem fo the Teide National Park (Canary Islands, Spain).</title>
        <authorList>
            <person name="Pulido-Suarez L."/>
            <person name="Peix A."/>
            <person name="Igual J.M."/>
            <person name="Socas-Perez N."/>
            <person name="Velazquez E."/>
            <person name="Flores-Felix J.D."/>
            <person name="Leon-Barrios M."/>
        </authorList>
    </citation>
    <scope>NUCLEOTIDE SEQUENCE</scope>
    <source>
        <strain evidence="1">SSUT16</strain>
    </source>
</reference>
<evidence type="ECO:0000313" key="2">
    <source>
        <dbReference type="Proteomes" id="UP000619295"/>
    </source>
</evidence>
<protein>
    <submittedName>
        <fullName evidence="1">Uncharacterized protein</fullName>
    </submittedName>
</protein>
<dbReference type="EMBL" id="JACXWY010000014">
    <property type="protein sequence ID" value="MBD3847973.1"/>
    <property type="molecule type" value="Genomic_DNA"/>
</dbReference>
<sequence length="88" mass="9010">MAYFLRKVAIIGLIAINSPVHGGKPAEVELPQAVRQVVSAVQAEPRVAAGSLTAAREAAQILAGLDPETRGRIINAAASAATGRSAPR</sequence>
<name>A0A927EBR0_9HYPH</name>